<feature type="transmembrane region" description="Helical" evidence="11">
    <location>
        <begin position="476"/>
        <end position="496"/>
    </location>
</feature>
<reference evidence="13 14" key="1">
    <citation type="submission" date="2012-05" db="EMBL/GenBank/DDBJ databases">
        <title>Recombination and specialization in a pathogen metapopulation.</title>
        <authorList>
            <person name="Gardiner A."/>
            <person name="Kemen E."/>
            <person name="Schultz-Larsen T."/>
            <person name="MacLean D."/>
            <person name="Van Oosterhout C."/>
            <person name="Jones J.D.G."/>
        </authorList>
    </citation>
    <scope>NUCLEOTIDE SEQUENCE [LARGE SCALE GENOMIC DNA]</scope>
    <source>
        <strain evidence="13 14">Ac Nc2</strain>
    </source>
</reference>
<feature type="transmembrane region" description="Helical" evidence="11">
    <location>
        <begin position="2083"/>
        <end position="2106"/>
    </location>
</feature>
<feature type="region of interest" description="Disordered" evidence="10">
    <location>
        <begin position="1"/>
        <end position="37"/>
    </location>
</feature>
<dbReference type="InterPro" id="IPR020846">
    <property type="entry name" value="MFS_dom"/>
</dbReference>
<dbReference type="PROSITE" id="PS50850">
    <property type="entry name" value="MFS"/>
    <property type="match status" value="1"/>
</dbReference>
<dbReference type="Proteomes" id="UP000053237">
    <property type="component" value="Unassembled WGS sequence"/>
</dbReference>
<dbReference type="OrthoDB" id="1880850at2759"/>
<feature type="transmembrane region" description="Helical" evidence="11">
    <location>
        <begin position="2025"/>
        <end position="2044"/>
    </location>
</feature>
<evidence type="ECO:0000256" key="4">
    <source>
        <dbReference type="ARBA" id="ARBA00022676"/>
    </source>
</evidence>
<feature type="transmembrane region" description="Helical" evidence="11">
    <location>
        <begin position="2051"/>
        <end position="2071"/>
    </location>
</feature>
<evidence type="ECO:0000256" key="7">
    <source>
        <dbReference type="ARBA" id="ARBA00022989"/>
    </source>
</evidence>
<evidence type="ECO:0000313" key="14">
    <source>
        <dbReference type="Proteomes" id="UP000053237"/>
    </source>
</evidence>
<feature type="transmembrane region" description="Helical" evidence="11">
    <location>
        <begin position="1855"/>
        <end position="1879"/>
    </location>
</feature>
<dbReference type="GO" id="GO:0022857">
    <property type="term" value="F:transmembrane transporter activity"/>
    <property type="evidence" value="ECO:0007669"/>
    <property type="project" value="InterPro"/>
</dbReference>
<dbReference type="GO" id="GO:0006075">
    <property type="term" value="P:(1-&gt;3)-beta-D-glucan biosynthetic process"/>
    <property type="evidence" value="ECO:0007669"/>
    <property type="project" value="InterPro"/>
</dbReference>
<feature type="transmembrane region" description="Helical" evidence="11">
    <location>
        <begin position="2150"/>
        <end position="2171"/>
    </location>
</feature>
<feature type="compositionally biased region" description="Basic and acidic residues" evidence="10">
    <location>
        <begin position="1"/>
        <end position="12"/>
    </location>
</feature>
<organism evidence="13 14">
    <name type="scientific">Albugo candida</name>
    <dbReference type="NCBI Taxonomy" id="65357"/>
    <lineage>
        <taxon>Eukaryota</taxon>
        <taxon>Sar</taxon>
        <taxon>Stramenopiles</taxon>
        <taxon>Oomycota</taxon>
        <taxon>Peronosporomycetes</taxon>
        <taxon>Albuginales</taxon>
        <taxon>Albuginaceae</taxon>
        <taxon>Albugo</taxon>
    </lineage>
</organism>
<dbReference type="GO" id="GO:0005886">
    <property type="term" value="C:plasma membrane"/>
    <property type="evidence" value="ECO:0007669"/>
    <property type="project" value="TreeGrafter"/>
</dbReference>
<dbReference type="PROSITE" id="PS00217">
    <property type="entry name" value="SUGAR_TRANSPORT_2"/>
    <property type="match status" value="1"/>
</dbReference>
<keyword evidence="7 11" id="KW-1133">Transmembrane helix</keyword>
<keyword evidence="8 11" id="KW-0472">Membrane</keyword>
<keyword evidence="14" id="KW-1185">Reference proteome</keyword>
<feature type="transmembrane region" description="Helical" evidence="11">
    <location>
        <begin position="517"/>
        <end position="537"/>
    </location>
</feature>
<feature type="transmembrane region" description="Helical" evidence="11">
    <location>
        <begin position="1297"/>
        <end position="1319"/>
    </location>
</feature>
<dbReference type="SUPFAM" id="SSF103473">
    <property type="entry name" value="MFS general substrate transporter"/>
    <property type="match status" value="1"/>
</dbReference>
<dbReference type="Pfam" id="PF02364">
    <property type="entry name" value="Glucan_synthase"/>
    <property type="match status" value="1"/>
</dbReference>
<evidence type="ECO:0000259" key="12">
    <source>
        <dbReference type="PROSITE" id="PS50850"/>
    </source>
</evidence>
<dbReference type="GO" id="GO:0000148">
    <property type="term" value="C:1,3-beta-D-glucan synthase complex"/>
    <property type="evidence" value="ECO:0007669"/>
    <property type="project" value="InterPro"/>
</dbReference>
<dbReference type="PANTHER" id="PTHR12741:SF48">
    <property type="entry name" value="1,3-BETA-GLUCAN SYNTHASE COMPONENT FKS1-RELATED"/>
    <property type="match status" value="1"/>
</dbReference>
<evidence type="ECO:0000256" key="1">
    <source>
        <dbReference type="ARBA" id="ARBA00004141"/>
    </source>
</evidence>
<feature type="transmembrane region" description="Helical" evidence="11">
    <location>
        <begin position="339"/>
        <end position="362"/>
    </location>
</feature>
<sequence length="2238" mass="254146">MSQPTHYRESSRRRASSNYFELDADRRRTKSGRKDRLSHRVMSLEAAETIPGDKFSTAPQNIVNSTAVLDDDEISIDYCCDFLYAKFGFQEGSVANQREHVLLLLANGKARHHPSQPSHHHITQLHAKLVSNYKSWCEFLKTNPIHYQGVISGNLRHPLHMEIMLFFLIWGESSNLRHMPECICYIFHQLMKHLNQDIQGQDGKKEGWFLENVVQPIWEECSNMKRRNHLNKPLEHVKVRNYDDINEYFWKPYCLKIEVTQVGHELAQKHGKTFYEHRSIFTLILNYYRIFQANILFLTILVVLAFAVSISPNGGRSGFSQFQALGKTIEPFEKRDLKIGFVVLPFVMSLLGICKCVLEFAHSFHIIFSSESSLTSSRSWPYTLALAARTLWHTGFMALFAFMIYIPLRDQSDTTLLQNAYAVMAVYIIPGVAILAAQTFYPNLIRKTFALKFVREGSSSYVGREMAPPWKYKVQYVLFWIVLWICKSVVSYTILVRPLMLPSLAVYEMRLTYQSSVASFHNILVLVSYWAPTVLIFNYDTQIYFTILQSIIGGYMGWRMKTGEIRGSKELTRAFRVAPQLFDQKIVTNLARSSDLAQSLNPKDSKTSVNAATYESQMMLRFVVVWNEIVNSFREGDLLDDKEAAILQYDIRSNGEVFEPVFLSAGKLGEAITKTIRNSKDGKSESQLQVSLVEGDCVSAIKSFFTACMYVMEALFGVEDGNVIDGLRMMEEVVENRASMRSFQFQELARLRLAALDILEEILDLPDPSTVSAHLPDTFIHTLGIIRNFVNKMEVLLNSLQAFSEAPELKGKFVNTKFCSSPNGYMYAAQGLVNLYRSDVAMGAATRACLLLSLDRSEAMPRCMEAQRRLGFFMRSLVMEIPQLNAIKEMRSFSVVTPFYAETVLFSLKELNDPLVNHPIFQKVEEGGKNLTILKYLNKIHPEEWENFLERVDVASAEEAQERYPQEIRLWASYRGQTLARTVQGMMLYEDAIKILHWLEIGSNSARTAEEKQTQLQDMVRLKFSYICACQVYGKHRRENKQQADDIDYLLQEYPNLRVAYVDTIESGENQYMYDTVLIKSEQNEIVEVYRYQLPGDPIIGEGKPENQNNAMQFTRGEFVQTIDMNQQHYFEECLKMPQLLRTAELHSSGKPVSIIGMREHIFTGNASSLAKFKTWQELVFVTLSQRVLADPLYVRMHYGHPDIFDKVLALTRGGVSKSSKGINLSEDVFAGFNATLRGGVVTHVEFMQCGKGRDVALSQISMFEGKLANGAGETSLAREAHRMGQFMDFFRLNSMYYSHTGFFFATWMTVVTTFVYMYCKVYIALVGVQDQIIYKMNETSILSQNERYGIPSRAYYDTNAIVNTQYYIQAGLFLSLPLVVVYFSEMGLYRGFFRLIEMVITGGPFFFIFQVGTTMHYFDNNLVHGEAQYKATGRGFKITRELFVLLYKAYASSHYRKAFELTGLCLIYLTYGDFNICGPPPTADGNSFSFDFCTTAQSFWVQTFAIWFIAITWFIAPYIFNTDGLDFQKTKADIQAWATWMYADEKYEDEDSTMNGGWIGWWKSELKLFHNSKPIARLTIVLRESRHFVLMWYVVTLKWNLLTIAYVLGAGVLSVLLLNVMCLLRLAFRRCRPIPRALIYVTTVCLAIAAYFAITKYLFSTDFQEAASLFYGYIAVLYGINEMARMYSFQSTSIANTTIFQELAFFFDFMICFIMIVPLFIMSGIPFLNIVQTRMMYNKGFSQIVSASSQYAFSLAAFLGVVGGSGCGWILYVMSVLESSPGFISYATNYDLLDNKAGDGTTTYYFYFAAVMAAVLGGFFNFFFGRRLTVVCGGMLSALAMVLISAVTTQGESLLFPGTALLGASIGILLPSIAIYIYEISTRELRAKSMLLLGTGFIIGTMLGSIFMSPEQEIGWIWQLFIANILLSVVTPVVFLFPESAYWIYMREGADSCERCLTVLRRKEGVQDELQLIREESTSANKSTGNIFKFGLGLCLMIVSSLANGALVIYLTTALATSGSSASNFTNCVILQLVGALLSFFVIDRVDLRRVLLGTLLPITFFVAMLGFNANTNTWTGDANNVFLQLVGCLLYFFLGLGTSTALWASAVGLFPTKQRALYTTFYFMIFFLIPIVALYIRSSPSLYRSAEYVYLYTLAGVCILSTIFLFVAGHLSNGLIGTRQEQEVEEAQVRRARASRQSSRLTPGGRMRHINRSRDKSYNSSGYQLYESPAAGGRLP</sequence>
<keyword evidence="5" id="KW-0808">Transferase</keyword>
<proteinExistence type="inferred from homology"/>
<feature type="transmembrane region" description="Helical" evidence="11">
    <location>
        <begin position="1639"/>
        <end position="1660"/>
    </location>
</feature>
<dbReference type="PANTHER" id="PTHR12741">
    <property type="entry name" value="LYST-INTERACTING PROTEIN LIP5 DOPAMINE RESPONSIVE PROTEIN DRG-1"/>
    <property type="match status" value="1"/>
</dbReference>
<evidence type="ECO:0000256" key="3">
    <source>
        <dbReference type="ARBA" id="ARBA00012589"/>
    </source>
</evidence>
<dbReference type="Pfam" id="PF14288">
    <property type="entry name" value="FKS1_dom1"/>
    <property type="match status" value="1"/>
</dbReference>
<dbReference type="STRING" id="65357.A0A024GJY3"/>
<name>A0A024GJY3_9STRA</name>
<feature type="transmembrane region" description="Helical" evidence="11">
    <location>
        <begin position="382"/>
        <end position="408"/>
    </location>
</feature>
<feature type="transmembrane region" description="Helical" evidence="11">
    <location>
        <begin position="1991"/>
        <end position="2013"/>
    </location>
</feature>
<dbReference type="InterPro" id="IPR005829">
    <property type="entry name" value="Sugar_transporter_CS"/>
</dbReference>
<evidence type="ECO:0000256" key="8">
    <source>
        <dbReference type="ARBA" id="ARBA00023136"/>
    </source>
</evidence>
<dbReference type="EC" id="2.4.1.34" evidence="3"/>
<feature type="transmembrane region" description="Helical" evidence="11">
    <location>
        <begin position="1831"/>
        <end position="1849"/>
    </location>
</feature>
<dbReference type="InParanoid" id="A0A024GJY3"/>
<dbReference type="InterPro" id="IPR036259">
    <property type="entry name" value="MFS_trans_sf"/>
</dbReference>
<dbReference type="InterPro" id="IPR003440">
    <property type="entry name" value="Glyco_trans_48_dom"/>
</dbReference>
<dbReference type="Gene3D" id="1.20.1250.20">
    <property type="entry name" value="MFS general substrate transporter like domains"/>
    <property type="match status" value="1"/>
</dbReference>
<feature type="transmembrane region" description="Helical" evidence="11">
    <location>
        <begin position="420"/>
        <end position="441"/>
    </location>
</feature>
<dbReference type="InterPro" id="IPR005828">
    <property type="entry name" value="MFS_sugar_transport-like"/>
</dbReference>
<protein>
    <recommendedName>
        <fullName evidence="3">1,3-beta-glucan synthase</fullName>
        <ecNumber evidence="3">2.4.1.34</ecNumber>
    </recommendedName>
</protein>
<evidence type="ECO:0000256" key="6">
    <source>
        <dbReference type="ARBA" id="ARBA00022692"/>
    </source>
</evidence>
<dbReference type="Pfam" id="PF00083">
    <property type="entry name" value="Sugar_tr"/>
    <property type="match status" value="1"/>
</dbReference>
<feature type="transmembrane region" description="Helical" evidence="11">
    <location>
        <begin position="1602"/>
        <end position="1627"/>
    </location>
</feature>
<feature type="transmembrane region" description="Helical" evidence="11">
    <location>
        <begin position="1805"/>
        <end position="1824"/>
    </location>
</feature>
<feature type="transmembrane region" description="Helical" evidence="11">
    <location>
        <begin position="1752"/>
        <end position="1773"/>
    </location>
</feature>
<feature type="transmembrane region" description="Helical" evidence="11">
    <location>
        <begin position="1704"/>
        <end position="1731"/>
    </location>
</feature>
<feature type="transmembrane region" description="Helical" evidence="11">
    <location>
        <begin position="287"/>
        <end position="310"/>
    </location>
</feature>
<feature type="transmembrane region" description="Helical" evidence="11">
    <location>
        <begin position="1891"/>
        <end position="1911"/>
    </location>
</feature>
<feature type="transmembrane region" description="Helical" evidence="11">
    <location>
        <begin position="2118"/>
        <end position="2138"/>
    </location>
</feature>
<evidence type="ECO:0000313" key="13">
    <source>
        <dbReference type="EMBL" id="CCI46822.1"/>
    </source>
</evidence>
<evidence type="ECO:0000256" key="11">
    <source>
        <dbReference type="SAM" id="Phobius"/>
    </source>
</evidence>
<dbReference type="InterPro" id="IPR026899">
    <property type="entry name" value="FKS1-like_dom1"/>
</dbReference>
<comment type="catalytic activity">
    <reaction evidence="9">
        <text>[(1-&gt;3)-beta-D-glucosyl](n) + UDP-alpha-D-glucose = [(1-&gt;3)-beta-D-glucosyl](n+1) + UDP + H(+)</text>
        <dbReference type="Rhea" id="RHEA:21476"/>
        <dbReference type="Rhea" id="RHEA-COMP:11146"/>
        <dbReference type="Rhea" id="RHEA-COMP:14303"/>
        <dbReference type="ChEBI" id="CHEBI:15378"/>
        <dbReference type="ChEBI" id="CHEBI:37671"/>
        <dbReference type="ChEBI" id="CHEBI:58223"/>
        <dbReference type="ChEBI" id="CHEBI:58885"/>
        <dbReference type="EC" id="2.4.1.34"/>
    </reaction>
</comment>
<comment type="subcellular location">
    <subcellularLocation>
        <location evidence="1">Membrane</location>
        <topology evidence="1">Multi-pass membrane protein</topology>
    </subcellularLocation>
</comment>
<accession>A0A024GJY3</accession>
<keyword evidence="6 11" id="KW-0812">Transmembrane</keyword>
<feature type="transmembrane region" description="Helical" evidence="11">
    <location>
        <begin position="1396"/>
        <end position="1419"/>
    </location>
</feature>
<evidence type="ECO:0000256" key="9">
    <source>
        <dbReference type="ARBA" id="ARBA00047777"/>
    </source>
</evidence>
<comment type="caution">
    <text evidence="13">The sequence shown here is derived from an EMBL/GenBank/DDBJ whole genome shotgun (WGS) entry which is preliminary data.</text>
</comment>
<feature type="domain" description="Major facilitator superfamily (MFS) profile" evidence="12">
    <location>
        <begin position="1753"/>
        <end position="2175"/>
    </location>
</feature>
<keyword evidence="4" id="KW-0328">Glycosyltransferase</keyword>
<evidence type="ECO:0000256" key="10">
    <source>
        <dbReference type="SAM" id="MobiDB-lite"/>
    </source>
</evidence>
<feature type="transmembrane region" description="Helical" evidence="11">
    <location>
        <begin position="1917"/>
        <end position="1938"/>
    </location>
</feature>
<evidence type="ECO:0000256" key="2">
    <source>
        <dbReference type="ARBA" id="ARBA00009040"/>
    </source>
</evidence>
<feature type="transmembrane region" description="Helical" evidence="11">
    <location>
        <begin position="1500"/>
        <end position="1521"/>
    </location>
</feature>
<dbReference type="SMART" id="SM01205">
    <property type="entry name" value="FKS1_dom1"/>
    <property type="match status" value="1"/>
</dbReference>
<feature type="region of interest" description="Disordered" evidence="10">
    <location>
        <begin position="2192"/>
        <end position="2238"/>
    </location>
</feature>
<feature type="compositionally biased region" description="Basic residues" evidence="10">
    <location>
        <begin position="27"/>
        <end position="37"/>
    </location>
</feature>
<dbReference type="EMBL" id="CAIX01000142">
    <property type="protein sequence ID" value="CCI46822.1"/>
    <property type="molecule type" value="Genomic_DNA"/>
</dbReference>
<gene>
    <name evidence="13" type="ORF">BN9_077770</name>
</gene>
<evidence type="ECO:0000256" key="5">
    <source>
        <dbReference type="ARBA" id="ARBA00022679"/>
    </source>
</evidence>
<dbReference type="GO" id="GO:0003843">
    <property type="term" value="F:1,3-beta-D-glucan synthase activity"/>
    <property type="evidence" value="ECO:0007669"/>
    <property type="project" value="UniProtKB-EC"/>
</dbReference>
<comment type="similarity">
    <text evidence="2">Belongs to the glycosyltransferase 48 family.</text>
</comment>